<dbReference type="RefSeq" id="WP_123803725.1">
    <property type="nucleotide sequence ID" value="NZ_JBHSPY010000002.1"/>
</dbReference>
<protein>
    <submittedName>
        <fullName evidence="1">Uncharacterized protein</fullName>
    </submittedName>
</protein>
<organism evidence="1 2">
    <name type="scientific">Neisseria weixii</name>
    <dbReference type="NCBI Taxonomy" id="1853276"/>
    <lineage>
        <taxon>Bacteria</taxon>
        <taxon>Pseudomonadati</taxon>
        <taxon>Pseudomonadota</taxon>
        <taxon>Betaproteobacteria</taxon>
        <taxon>Neisseriales</taxon>
        <taxon>Neisseriaceae</taxon>
        <taxon>Neisseria</taxon>
    </lineage>
</organism>
<reference evidence="1 2" key="1">
    <citation type="submission" date="2018-11" db="EMBL/GenBank/DDBJ databases">
        <title>Neisseria weixii sp. nov. isolated from the rectal contents of plateau pika (Ochotona cruzoniae).</title>
        <authorList>
            <person name="Zhang G."/>
        </authorList>
    </citation>
    <scope>NUCLEOTIDE SEQUENCE [LARGE SCALE GENOMIC DNA]</scope>
    <source>
        <strain evidence="1 2">10009</strain>
    </source>
</reference>
<dbReference type="Proteomes" id="UP000272412">
    <property type="component" value="Unassembled WGS sequence"/>
</dbReference>
<accession>A0A3N4NG21</accession>
<sequence>MEMMAAMNIFLIALLIFTVLLVWSRNWKRKQAYLEHIKSKPDTFEWISKNLTGVEIKDLKAVADRFGLPMLQAKQLIDFYRQNHQAK</sequence>
<proteinExistence type="predicted"/>
<evidence type="ECO:0000313" key="1">
    <source>
        <dbReference type="EMBL" id="RPD90399.1"/>
    </source>
</evidence>
<evidence type="ECO:0000313" key="2">
    <source>
        <dbReference type="Proteomes" id="UP000272412"/>
    </source>
</evidence>
<dbReference type="AlphaFoldDB" id="A0A3N4NG21"/>
<dbReference type="EMBL" id="RPFL01000002">
    <property type="protein sequence ID" value="RPD90399.1"/>
    <property type="molecule type" value="Genomic_DNA"/>
</dbReference>
<name>A0A3N4NG21_9NEIS</name>
<keyword evidence="2" id="KW-1185">Reference proteome</keyword>
<dbReference type="OrthoDB" id="8603712at2"/>
<gene>
    <name evidence="1" type="ORF">EGK74_01180</name>
</gene>
<comment type="caution">
    <text evidence="1">The sequence shown here is derived from an EMBL/GenBank/DDBJ whole genome shotgun (WGS) entry which is preliminary data.</text>
</comment>